<evidence type="ECO:0000313" key="1">
    <source>
        <dbReference type="EMBL" id="MDR6510390.1"/>
    </source>
</evidence>
<name>A0ABU1MJ80_9SPHN</name>
<reference evidence="1 2" key="1">
    <citation type="submission" date="2023-07" db="EMBL/GenBank/DDBJ databases">
        <title>Sorghum-associated microbial communities from plants grown in Nebraska, USA.</title>
        <authorList>
            <person name="Schachtman D."/>
        </authorList>
    </citation>
    <scope>NUCLEOTIDE SEQUENCE [LARGE SCALE GENOMIC DNA]</scope>
    <source>
        <strain evidence="1 2">DS1027</strain>
    </source>
</reference>
<dbReference type="Pfam" id="PF04612">
    <property type="entry name" value="T2SSM"/>
    <property type="match status" value="1"/>
</dbReference>
<accession>A0ABU1MJ80</accession>
<comment type="caution">
    <text evidence="1">The sequence shown here is derived from an EMBL/GenBank/DDBJ whole genome shotgun (WGS) entry which is preliminary data.</text>
</comment>
<evidence type="ECO:0000313" key="2">
    <source>
        <dbReference type="Proteomes" id="UP001184150"/>
    </source>
</evidence>
<organism evidence="1 2">
    <name type="scientific">Novosphingobium capsulatum</name>
    <dbReference type="NCBI Taxonomy" id="13688"/>
    <lineage>
        <taxon>Bacteria</taxon>
        <taxon>Pseudomonadati</taxon>
        <taxon>Pseudomonadota</taxon>
        <taxon>Alphaproteobacteria</taxon>
        <taxon>Sphingomonadales</taxon>
        <taxon>Sphingomonadaceae</taxon>
        <taxon>Novosphingobium</taxon>
    </lineage>
</organism>
<keyword evidence="2" id="KW-1185">Reference proteome</keyword>
<dbReference type="Proteomes" id="UP001184150">
    <property type="component" value="Unassembled WGS sequence"/>
</dbReference>
<dbReference type="EMBL" id="JAVDRD010000002">
    <property type="protein sequence ID" value="MDR6510390.1"/>
    <property type="molecule type" value="Genomic_DNA"/>
</dbReference>
<dbReference type="RefSeq" id="WP_168351573.1">
    <property type="nucleotide sequence ID" value="NZ_JAVDRD010000002.1"/>
</dbReference>
<protein>
    <submittedName>
        <fullName evidence="1">General secretion pathway protein M</fullName>
    </submittedName>
</protein>
<gene>
    <name evidence="1" type="ORF">J2792_001250</name>
</gene>
<sequence>MMARVQAWLATLTARERGMVSLAVGLAMALALAQGVLVPLAQAWQAARAQHQAAAQRSAHLLRQLADLDDGAGAPTKIDPGRLVALAGQGGVSLAPAEAQGASVRLVGQGSSSAVLAWLESLRGQGLIVQQVTLAPLPEGGVSVDVRVIVAP</sequence>
<dbReference type="InterPro" id="IPR007690">
    <property type="entry name" value="T2SS_GspM"/>
</dbReference>
<proteinExistence type="predicted"/>